<dbReference type="Pfam" id="PF00017">
    <property type="entry name" value="SH2"/>
    <property type="match status" value="1"/>
</dbReference>
<evidence type="ECO:0000256" key="12">
    <source>
        <dbReference type="ARBA" id="ARBA00023242"/>
    </source>
</evidence>
<feature type="compositionally biased region" description="Polar residues" evidence="17">
    <location>
        <begin position="45"/>
        <end position="68"/>
    </location>
</feature>
<feature type="compositionally biased region" description="Polar residues" evidence="17">
    <location>
        <begin position="249"/>
        <end position="259"/>
    </location>
</feature>
<feature type="region of interest" description="Disordered" evidence="17">
    <location>
        <begin position="233"/>
        <end position="272"/>
    </location>
</feature>
<evidence type="ECO:0000256" key="3">
    <source>
        <dbReference type="ARBA" id="ARBA00004496"/>
    </source>
</evidence>
<dbReference type="SMART" id="SM00969">
    <property type="entry name" value="SOCS_box"/>
    <property type="match status" value="1"/>
</dbReference>
<dbReference type="InterPro" id="IPR000980">
    <property type="entry name" value="SH2"/>
</dbReference>
<dbReference type="SMART" id="SM00253">
    <property type="entry name" value="SOCS"/>
    <property type="match status" value="1"/>
</dbReference>
<feature type="compositionally biased region" description="Pro residues" evidence="17">
    <location>
        <begin position="654"/>
        <end position="665"/>
    </location>
</feature>
<keyword evidence="12" id="KW-0539">Nucleus</keyword>
<feature type="compositionally biased region" description="Polar residues" evidence="17">
    <location>
        <begin position="405"/>
        <end position="415"/>
    </location>
</feature>
<dbReference type="GO" id="GO:0009968">
    <property type="term" value="P:negative regulation of signal transduction"/>
    <property type="evidence" value="ECO:0007669"/>
    <property type="project" value="UniProtKB-KW"/>
</dbReference>
<dbReference type="EMBL" id="GG666565">
    <property type="protein sequence ID" value="EEN54583.1"/>
    <property type="molecule type" value="Genomic_DNA"/>
</dbReference>
<dbReference type="STRING" id="7739.C3YYE3"/>
<evidence type="ECO:0000256" key="14">
    <source>
        <dbReference type="ARBA" id="ARBA00062788"/>
    </source>
</evidence>
<evidence type="ECO:0000256" key="8">
    <source>
        <dbReference type="ARBA" id="ARBA00022700"/>
    </source>
</evidence>
<evidence type="ECO:0000256" key="6">
    <source>
        <dbReference type="ARBA" id="ARBA00022490"/>
    </source>
</evidence>
<dbReference type="InterPro" id="IPR036860">
    <property type="entry name" value="SH2_dom_sf"/>
</dbReference>
<feature type="region of interest" description="Disordered" evidence="17">
    <location>
        <begin position="482"/>
        <end position="524"/>
    </location>
</feature>
<dbReference type="InterPro" id="IPR035866">
    <property type="entry name" value="SOCS7_SH2"/>
</dbReference>
<feature type="region of interest" description="Disordered" evidence="17">
    <location>
        <begin position="759"/>
        <end position="785"/>
    </location>
</feature>
<evidence type="ECO:0000256" key="11">
    <source>
        <dbReference type="ARBA" id="ARBA00023136"/>
    </source>
</evidence>
<feature type="region of interest" description="Disordered" evidence="17">
    <location>
        <begin position="630"/>
        <end position="729"/>
    </location>
</feature>
<dbReference type="Pfam" id="PF07525">
    <property type="entry name" value="SOCS_box"/>
    <property type="match status" value="1"/>
</dbReference>
<feature type="compositionally biased region" description="Polar residues" evidence="17">
    <location>
        <begin position="441"/>
        <end position="458"/>
    </location>
</feature>
<keyword evidence="6" id="KW-0963">Cytoplasm</keyword>
<evidence type="ECO:0000256" key="4">
    <source>
        <dbReference type="ARBA" id="ARBA00004906"/>
    </source>
</evidence>
<dbReference type="InterPro" id="IPR001496">
    <property type="entry name" value="SOCS_box"/>
</dbReference>
<evidence type="ECO:0000256" key="5">
    <source>
        <dbReference type="ARBA" id="ARBA00022475"/>
    </source>
</evidence>
<feature type="region of interest" description="Disordered" evidence="17">
    <location>
        <begin position="816"/>
        <end position="839"/>
    </location>
</feature>
<evidence type="ECO:0000256" key="16">
    <source>
        <dbReference type="PROSITE-ProRule" id="PRU00191"/>
    </source>
</evidence>
<keyword evidence="10 16" id="KW-0727">SH2 domain</keyword>
<keyword evidence="11" id="KW-0472">Membrane</keyword>
<keyword evidence="8" id="KW-0734">Signal transduction inhibitor</keyword>
<evidence type="ECO:0000259" key="19">
    <source>
        <dbReference type="PROSITE" id="PS50225"/>
    </source>
</evidence>
<dbReference type="PROSITE" id="PS50001">
    <property type="entry name" value="SH2"/>
    <property type="match status" value="1"/>
</dbReference>
<feature type="region of interest" description="Disordered" evidence="17">
    <location>
        <begin position="1019"/>
        <end position="1043"/>
    </location>
</feature>
<feature type="compositionally biased region" description="Basic and acidic residues" evidence="17">
    <location>
        <begin position="1019"/>
        <end position="1029"/>
    </location>
</feature>
<evidence type="ECO:0000313" key="20">
    <source>
        <dbReference type="EMBL" id="EEN54583.1"/>
    </source>
</evidence>
<feature type="region of interest" description="Disordered" evidence="17">
    <location>
        <begin position="405"/>
        <end position="458"/>
    </location>
</feature>
<evidence type="ECO:0000256" key="2">
    <source>
        <dbReference type="ARBA" id="ARBA00004413"/>
    </source>
</evidence>
<dbReference type="GO" id="GO:0035556">
    <property type="term" value="P:intracellular signal transduction"/>
    <property type="evidence" value="ECO:0007669"/>
    <property type="project" value="InterPro"/>
</dbReference>
<dbReference type="SUPFAM" id="SSF158235">
    <property type="entry name" value="SOCS box-like"/>
    <property type="match status" value="1"/>
</dbReference>
<evidence type="ECO:0000256" key="13">
    <source>
        <dbReference type="ARBA" id="ARBA00059017"/>
    </source>
</evidence>
<dbReference type="CDD" id="cd10388">
    <property type="entry name" value="SH2_SOCS7"/>
    <property type="match status" value="1"/>
</dbReference>
<comment type="function">
    <text evidence="13">Substrate-recognition component of a cullin-5-RING E3 ubiquitin-protein ligase complex (ECS complex, also named CRL5 complex), which mediates the ubiquitination and subsequent proteasomal degradation of target proteins, such as DAB1 and IRS1. Specifically recognizes and binds phosphorylated proteins via its SH2 domain, promoting their ubiquitination. The ECS(SOCS7) complex acts as a key regulator of reelin signaling by mediating ubiquitination and degradation of phosphorylated DAB1 in the cortical plate of the developing cerebral cortex, thereby regulating neuron positioning during cortex development. Functions in insulin signaling and glucose homeostasis through IRS1 ubiquitination and subsequent proteasomal degradation. Also inhibits prolactin, growth hormone and leptin signaling by preventing STAT3 and STAT5 activation, sequestering them in the cytoplasm and reducing their binding to DNA.</text>
</comment>
<evidence type="ECO:0000256" key="7">
    <source>
        <dbReference type="ARBA" id="ARBA00022604"/>
    </source>
</evidence>
<protein>
    <recommendedName>
        <fullName evidence="15">Suppressor of cytokine signaling 7</fullName>
    </recommendedName>
</protein>
<dbReference type="SUPFAM" id="SSF55550">
    <property type="entry name" value="SH2 domain"/>
    <property type="match status" value="1"/>
</dbReference>
<proteinExistence type="predicted"/>
<dbReference type="GO" id="GO:0005737">
    <property type="term" value="C:cytoplasm"/>
    <property type="evidence" value="ECO:0007669"/>
    <property type="project" value="UniProtKB-SubCell"/>
</dbReference>
<feature type="domain" description="SOCS box" evidence="19">
    <location>
        <begin position="958"/>
        <end position="1008"/>
    </location>
</feature>
<sequence>MAESANIRLVDRVKRKLRFTNRRRDHDIRQLDTETAKTYMARYRSTASNSHIQETVLQNGAGTTTSPTEKSESVSRAPPIKEVEKGTAALKIGEFKDDSSTNARSIPSPHMNGNVRQRGIVDLPSDENVNEIAIIGLEQTKTVPYEHARLCKDTIPSGLLPTDVEAYLVERQGHKNHICNGNGMLAGPKPDRMNTAQDVLISGGTDGLQQASCQPCKKDTCETYKEKVLANGDMQGEGFPVPAEKLSESQRGQSETTPCHNGRKGLEVPGRKTSITDVMPSRVDDRNANAALPVRTEPLKNARKASAAESAFTGGNRKDSLSDMESISSEADASGAKEAEVQQDSEVIREEQLQVKQPMSPCMPVQVDEGYRSDCSPTMTAKQCAEIKDVESNPSANVACACGSSKNLDQGQPQNGRRCPNPPSEEIPNAAMTEKSDSKEAGSTPTKTFNSADCQSGSCNKENRLPEHPKCEGAPPCVANGTASQTPCAEATNEPKIDLGARPKEKKPGDCVDRSKLSPSFKHRSVSDGHVCISRRYNDDGSPPPLPPRDPSLFQRLLNSRGPPVADVEEDEFPTHEFLPEMDHPPVFDEASLSLVERETFQRDLLTNAIQHRRSLEFVTEVNRDSTVLVGGRRRESCGENSPNGVDSNRQVPPSSPNSLMPPPLSVGHPQAGSSRPGDYHDVVLPARNARPTSLYQNTGSNYVNTGNYAGKMPESPGPRSPKSPKILQRDYEDSRNQEANFKKRMSVWLETCKKNLDPRKRHSASDLKLANRPLPDLPPVEAMKPPPNPAVLPGLRENPPEVDPLPENSVFLKNRPKYGRVPSTTGEKEDLPPVEGSPREFARSLKELERCGWYWGPMNWDDAETKLAGKPDGSFLVRDSSDDRYILSLSFRARGGTHHTRIEHSKGVFSFWSQPKSHGCSPSIVEFIETAMLHSNTGKFQYYLRARALGSPPVPVLLLKPISRFENLKTLQHICRFVIRKQVRIDHIDLLPLPKGLKVYLTDCQYYDIEEETFFDERKRKEEQKSGDDSDEDEEDQREGLY</sequence>
<feature type="region of interest" description="Disordered" evidence="17">
    <location>
        <begin position="295"/>
        <end position="344"/>
    </location>
</feature>
<evidence type="ECO:0000256" key="15">
    <source>
        <dbReference type="ARBA" id="ARBA00070642"/>
    </source>
</evidence>
<feature type="region of interest" description="Disordered" evidence="17">
    <location>
        <begin position="45"/>
        <end position="115"/>
    </location>
</feature>
<comment type="subunit">
    <text evidence="14">Substrate-recognition component of the ECS(SOCS7) complex, composed of SOCS7, CUL5, ELOB, ELOC and RNF7/RBX2. Interacts, via the third proline-rich region, with the second SH3 domain of the adapter protein NCK1. Also interacts with GRB2, INSR, PLCG1, SORBS3/vinexin, and phosphorylated STAT3 and STAT5. Interacts with SEPT6. Interacts with phosphorylated IRS4 and PIK3R1.</text>
</comment>
<dbReference type="GO" id="GO:0005634">
    <property type="term" value="C:nucleus"/>
    <property type="evidence" value="ECO:0007669"/>
    <property type="project" value="UniProtKB-SubCell"/>
</dbReference>
<comment type="subcellular location">
    <subcellularLocation>
        <location evidence="2">Cell membrane</location>
        <topology evidence="2">Peripheral membrane protein</topology>
        <orientation evidence="2">Cytoplasmic side</orientation>
    </subcellularLocation>
    <subcellularLocation>
        <location evidence="3">Cytoplasm</location>
    </subcellularLocation>
    <subcellularLocation>
        <location evidence="1">Nucleus</location>
    </subcellularLocation>
</comment>
<organism>
    <name type="scientific">Branchiostoma floridae</name>
    <name type="common">Florida lancelet</name>
    <name type="synonym">Amphioxus</name>
    <dbReference type="NCBI Taxonomy" id="7739"/>
    <lineage>
        <taxon>Eukaryota</taxon>
        <taxon>Metazoa</taxon>
        <taxon>Chordata</taxon>
        <taxon>Cephalochordata</taxon>
        <taxon>Leptocardii</taxon>
        <taxon>Amphioxiformes</taxon>
        <taxon>Branchiostomatidae</taxon>
        <taxon>Branchiostoma</taxon>
    </lineage>
</organism>
<dbReference type="GO" id="GO:0016567">
    <property type="term" value="P:protein ubiquitination"/>
    <property type="evidence" value="ECO:0007669"/>
    <property type="project" value="UniProtKB-UniPathway"/>
</dbReference>
<dbReference type="UniPathway" id="UPA00143"/>
<keyword evidence="5" id="KW-1003">Cell membrane</keyword>
<dbReference type="AlphaFoldDB" id="C3YYE3"/>
<feature type="compositionally biased region" description="Basic and acidic residues" evidence="17">
    <location>
        <begin position="827"/>
        <end position="839"/>
    </location>
</feature>
<feature type="compositionally biased region" description="Polar residues" evidence="17">
    <location>
        <begin position="691"/>
        <end position="708"/>
    </location>
</feature>
<dbReference type="Gene3D" id="3.30.505.10">
    <property type="entry name" value="SH2 domain"/>
    <property type="match status" value="1"/>
</dbReference>
<feature type="compositionally biased region" description="Basic and acidic residues" evidence="17">
    <location>
        <begin position="335"/>
        <end position="344"/>
    </location>
</feature>
<evidence type="ECO:0000256" key="17">
    <source>
        <dbReference type="SAM" id="MobiDB-lite"/>
    </source>
</evidence>
<evidence type="ECO:0000256" key="1">
    <source>
        <dbReference type="ARBA" id="ARBA00004123"/>
    </source>
</evidence>
<dbReference type="PANTHER" id="PTHR10155:SF5">
    <property type="entry name" value="SUPPRESSOR OF CYTOKINE SIGNALING 7"/>
    <property type="match status" value="1"/>
</dbReference>
<name>C3YYE3_BRAFL</name>
<dbReference type="FunFam" id="3.30.505.10:FF:000029">
    <property type="entry name" value="Suppressor of cytokine signaling 7"/>
    <property type="match status" value="1"/>
</dbReference>
<dbReference type="PANTHER" id="PTHR10155">
    <property type="entry name" value="PHOSPHATIDYLINOSITOL 3-KINASE REGULATORY SUBUNIT"/>
    <property type="match status" value="1"/>
</dbReference>
<evidence type="ECO:0000256" key="10">
    <source>
        <dbReference type="ARBA" id="ARBA00022999"/>
    </source>
</evidence>
<evidence type="ECO:0000259" key="18">
    <source>
        <dbReference type="PROSITE" id="PS50001"/>
    </source>
</evidence>
<accession>C3YYE3</accession>
<dbReference type="GO" id="GO:0005886">
    <property type="term" value="C:plasma membrane"/>
    <property type="evidence" value="ECO:0007669"/>
    <property type="project" value="UniProtKB-SubCell"/>
</dbReference>
<feature type="compositionally biased region" description="Basic and acidic residues" evidence="17">
    <location>
        <begin position="69"/>
        <end position="85"/>
    </location>
</feature>
<keyword evidence="7" id="KW-0341">Growth regulation</keyword>
<keyword evidence="9" id="KW-0833">Ubl conjugation pathway</keyword>
<reference evidence="20" key="1">
    <citation type="journal article" date="2008" name="Nature">
        <title>The amphioxus genome and the evolution of the chordate karyotype.</title>
        <authorList>
            <consortium name="US DOE Joint Genome Institute (JGI-PGF)"/>
            <person name="Putnam N.H."/>
            <person name="Butts T."/>
            <person name="Ferrier D.E.K."/>
            <person name="Furlong R.F."/>
            <person name="Hellsten U."/>
            <person name="Kawashima T."/>
            <person name="Robinson-Rechavi M."/>
            <person name="Shoguchi E."/>
            <person name="Terry A."/>
            <person name="Yu J.-K."/>
            <person name="Benito-Gutierrez E.L."/>
            <person name="Dubchak I."/>
            <person name="Garcia-Fernandez J."/>
            <person name="Gibson-Brown J.J."/>
            <person name="Grigoriev I.V."/>
            <person name="Horton A.C."/>
            <person name="de Jong P.J."/>
            <person name="Jurka J."/>
            <person name="Kapitonov V.V."/>
            <person name="Kohara Y."/>
            <person name="Kuroki Y."/>
            <person name="Lindquist E."/>
            <person name="Lucas S."/>
            <person name="Osoegawa K."/>
            <person name="Pennacchio L.A."/>
            <person name="Salamov A.A."/>
            <person name="Satou Y."/>
            <person name="Sauka-Spengler T."/>
            <person name="Schmutz J."/>
            <person name="Shin-I T."/>
            <person name="Toyoda A."/>
            <person name="Bronner-Fraser M."/>
            <person name="Fujiyama A."/>
            <person name="Holland L.Z."/>
            <person name="Holland P.W.H."/>
            <person name="Satoh N."/>
            <person name="Rokhsar D.S."/>
        </authorList>
    </citation>
    <scope>NUCLEOTIDE SEQUENCE [LARGE SCALE GENOMIC DNA]</scope>
    <source>
        <strain evidence="20">S238N-H82</strain>
        <tissue evidence="20">Testes</tissue>
    </source>
</reference>
<dbReference type="SMART" id="SM00252">
    <property type="entry name" value="SH2"/>
    <property type="match status" value="1"/>
</dbReference>
<comment type="pathway">
    <text evidence="4">Protein modification; protein ubiquitination.</text>
</comment>
<feature type="compositionally biased region" description="Acidic residues" evidence="17">
    <location>
        <begin position="1030"/>
        <end position="1043"/>
    </location>
</feature>
<dbReference type="eggNOG" id="KOG4566">
    <property type="taxonomic scope" value="Eukaryota"/>
</dbReference>
<evidence type="ECO:0000256" key="9">
    <source>
        <dbReference type="ARBA" id="ARBA00022786"/>
    </source>
</evidence>
<feature type="compositionally biased region" description="Polar residues" evidence="17">
    <location>
        <begin position="639"/>
        <end position="652"/>
    </location>
</feature>
<feature type="compositionally biased region" description="Basic and acidic residues" evidence="17">
    <location>
        <begin position="493"/>
        <end position="516"/>
    </location>
</feature>
<gene>
    <name evidence="20" type="ORF">BRAFLDRAFT_118334</name>
</gene>
<dbReference type="InParanoid" id="C3YYE3"/>
<feature type="domain" description="SH2" evidence="18">
    <location>
        <begin position="854"/>
        <end position="972"/>
    </location>
</feature>
<dbReference type="PROSITE" id="PS50225">
    <property type="entry name" value="SOCS"/>
    <property type="match status" value="1"/>
</dbReference>
<dbReference type="InterPro" id="IPR036036">
    <property type="entry name" value="SOCS_box-like_dom_sf"/>
</dbReference>